<proteinExistence type="predicted"/>
<accession>A0A011MVI4</accession>
<comment type="caution">
    <text evidence="2">The sequence shown here is derived from an EMBL/GenBank/DDBJ whole genome shotgun (WGS) entry which is preliminary data.</text>
</comment>
<keyword evidence="1" id="KW-0472">Membrane</keyword>
<feature type="transmembrane region" description="Helical" evidence="1">
    <location>
        <begin position="25"/>
        <end position="44"/>
    </location>
</feature>
<dbReference type="PATRIC" id="fig|1454001.3.peg.2551"/>
<evidence type="ECO:0000313" key="3">
    <source>
        <dbReference type="Proteomes" id="UP000020218"/>
    </source>
</evidence>
<evidence type="ECO:0000313" key="2">
    <source>
        <dbReference type="EMBL" id="EXI66591.1"/>
    </source>
</evidence>
<name>A0A011MVI4_9PROT</name>
<gene>
    <name evidence="2" type="ORF">AW08_02496</name>
</gene>
<sequence>MNELQRIADRLRLFADLWLHRHGPWWLLLAGALAALLAVSVIVLPRLSAELATQLVALAELQERLASHQAPATATTTGATASAANYRAFREALADDDQVLPTVRKILDAATRHRLRATRAEYLRAADPQAQVERLQMTVPVKGRYADIRSWVEEVLRTLAPVALNELAFKREDVGLDQVEAKVRLTIWHLPPAAGEHRPRPDMDVDP</sequence>
<dbReference type="STRING" id="1454001.AW08_02496"/>
<dbReference type="Proteomes" id="UP000020218">
    <property type="component" value="Unassembled WGS sequence"/>
</dbReference>
<protein>
    <submittedName>
        <fullName evidence="2">Uncharacterized protein</fullName>
    </submittedName>
</protein>
<reference evidence="2" key="1">
    <citation type="submission" date="2014-02" db="EMBL/GenBank/DDBJ databases">
        <title>Expanding our view of genomic diversity in Candidatus Accumulibacter clades.</title>
        <authorList>
            <person name="Skennerton C.T."/>
            <person name="Barr J.J."/>
            <person name="Slater F.R."/>
            <person name="Bond P.L."/>
            <person name="Tyson G.W."/>
        </authorList>
    </citation>
    <scope>NUCLEOTIDE SEQUENCE [LARGE SCALE GENOMIC DNA]</scope>
</reference>
<evidence type="ECO:0000256" key="1">
    <source>
        <dbReference type="SAM" id="Phobius"/>
    </source>
</evidence>
<dbReference type="EMBL" id="JFAX01000014">
    <property type="protein sequence ID" value="EXI66591.1"/>
    <property type="molecule type" value="Genomic_DNA"/>
</dbReference>
<keyword evidence="3" id="KW-1185">Reference proteome</keyword>
<organism evidence="2 3">
    <name type="scientific">Candidatus Accumulibacter adjunctus</name>
    <dbReference type="NCBI Taxonomy" id="1454001"/>
    <lineage>
        <taxon>Bacteria</taxon>
        <taxon>Pseudomonadati</taxon>
        <taxon>Pseudomonadota</taxon>
        <taxon>Betaproteobacteria</taxon>
        <taxon>Candidatus Accumulibacter</taxon>
    </lineage>
</organism>
<dbReference type="AlphaFoldDB" id="A0A011MVI4"/>
<keyword evidence="1" id="KW-0812">Transmembrane</keyword>
<keyword evidence="1" id="KW-1133">Transmembrane helix</keyword>